<name>M2PBS6_CERS8</name>
<organism evidence="1 2">
    <name type="scientific">Ceriporiopsis subvermispora (strain B)</name>
    <name type="common">White-rot fungus</name>
    <name type="synonym">Gelatoporia subvermispora</name>
    <dbReference type="NCBI Taxonomy" id="914234"/>
    <lineage>
        <taxon>Eukaryota</taxon>
        <taxon>Fungi</taxon>
        <taxon>Dikarya</taxon>
        <taxon>Basidiomycota</taxon>
        <taxon>Agaricomycotina</taxon>
        <taxon>Agaricomycetes</taxon>
        <taxon>Polyporales</taxon>
        <taxon>Gelatoporiaceae</taxon>
        <taxon>Gelatoporia</taxon>
    </lineage>
</organism>
<protein>
    <submittedName>
        <fullName evidence="1">Uncharacterized protein</fullName>
    </submittedName>
</protein>
<reference evidence="1 2" key="1">
    <citation type="journal article" date="2012" name="Proc. Natl. Acad. Sci. U.S.A.">
        <title>Comparative genomics of Ceriporiopsis subvermispora and Phanerochaete chrysosporium provide insight into selective ligninolysis.</title>
        <authorList>
            <person name="Fernandez-Fueyo E."/>
            <person name="Ruiz-Duenas F.J."/>
            <person name="Ferreira P."/>
            <person name="Floudas D."/>
            <person name="Hibbett D.S."/>
            <person name="Canessa P."/>
            <person name="Larrondo L.F."/>
            <person name="James T.Y."/>
            <person name="Seelenfreund D."/>
            <person name="Lobos S."/>
            <person name="Polanco R."/>
            <person name="Tello M."/>
            <person name="Honda Y."/>
            <person name="Watanabe T."/>
            <person name="Watanabe T."/>
            <person name="Ryu J.S."/>
            <person name="Kubicek C.P."/>
            <person name="Schmoll M."/>
            <person name="Gaskell J."/>
            <person name="Hammel K.E."/>
            <person name="St John F.J."/>
            <person name="Vanden Wymelenberg A."/>
            <person name="Sabat G."/>
            <person name="Splinter BonDurant S."/>
            <person name="Syed K."/>
            <person name="Yadav J.S."/>
            <person name="Doddapaneni H."/>
            <person name="Subramanian V."/>
            <person name="Lavin J.L."/>
            <person name="Oguiza J.A."/>
            <person name="Perez G."/>
            <person name="Pisabarro A.G."/>
            <person name="Ramirez L."/>
            <person name="Santoyo F."/>
            <person name="Master E."/>
            <person name="Coutinho P.M."/>
            <person name="Henrissat B."/>
            <person name="Lombard V."/>
            <person name="Magnuson J.K."/>
            <person name="Kuees U."/>
            <person name="Hori C."/>
            <person name="Igarashi K."/>
            <person name="Samejima M."/>
            <person name="Held B.W."/>
            <person name="Barry K.W."/>
            <person name="LaButti K.M."/>
            <person name="Lapidus A."/>
            <person name="Lindquist E.A."/>
            <person name="Lucas S.M."/>
            <person name="Riley R."/>
            <person name="Salamov A.A."/>
            <person name="Hoffmeister D."/>
            <person name="Schwenk D."/>
            <person name="Hadar Y."/>
            <person name="Yarden O."/>
            <person name="de Vries R.P."/>
            <person name="Wiebenga A."/>
            <person name="Stenlid J."/>
            <person name="Eastwood D."/>
            <person name="Grigoriev I.V."/>
            <person name="Berka R.M."/>
            <person name="Blanchette R.A."/>
            <person name="Kersten P."/>
            <person name="Martinez A.T."/>
            <person name="Vicuna R."/>
            <person name="Cullen D."/>
        </authorList>
    </citation>
    <scope>NUCLEOTIDE SEQUENCE [LARGE SCALE GENOMIC DNA]</scope>
    <source>
        <strain evidence="1 2">B</strain>
    </source>
</reference>
<dbReference type="Proteomes" id="UP000016930">
    <property type="component" value="Unassembled WGS sequence"/>
</dbReference>
<gene>
    <name evidence="1" type="ORF">CERSUDRAFT_87394</name>
</gene>
<evidence type="ECO:0000313" key="2">
    <source>
        <dbReference type="Proteomes" id="UP000016930"/>
    </source>
</evidence>
<sequence length="166" mass="18265">MHSRRPAVIKMSRCRRGHRPEGPVPALRTLAQCEEQIGTRGSRAEIAVFAKAGRWTVRMVPTAPDPSRGCGRADPSWGNMDDLLRRAFLGHPGLLREGHTDRGTAQHHSRSVLAAAGRCKAPYGRRQERRGSRSDRLLRCVHSVPESCGTTMLRPAGTAVRLIECG</sequence>
<evidence type="ECO:0000313" key="1">
    <source>
        <dbReference type="EMBL" id="EMD33049.1"/>
    </source>
</evidence>
<dbReference type="AlphaFoldDB" id="M2PBS6"/>
<dbReference type="HOGENOM" id="CLU_1602483_0_0_1"/>
<proteinExistence type="predicted"/>
<keyword evidence="2" id="KW-1185">Reference proteome</keyword>
<accession>M2PBS6</accession>
<dbReference type="EMBL" id="KB445807">
    <property type="protein sequence ID" value="EMD33049.1"/>
    <property type="molecule type" value="Genomic_DNA"/>
</dbReference>